<name>F0RZG7_SPHGB</name>
<dbReference type="InterPro" id="IPR000215">
    <property type="entry name" value="Serpin_fam"/>
</dbReference>
<dbReference type="Gene3D" id="3.30.497.10">
    <property type="entry name" value="Antithrombin, subunit I, domain 2"/>
    <property type="match status" value="1"/>
</dbReference>
<sequence length="406" mass="45412">MRTLTLSLLVLLLGISLAAMPVQEQQKPLLSEEQQAELFVKSVQGFSDKLFFAHDAKASNRMVSPLSVLLALAMTANGAEGETQDQMLRVLTDSSLSMEALNLASLAYLKQTSKEVSIANSLWANENVTLSSSFLSRVRKSYQGQARNLDFLSPKNTKTINDWVKDATKGAIDSIIDSVEPSMILYVINAISFKDAWRNEFEERATRPLTFHTTQGDVSSLFLNQEGHFPYLHQNGASYLFLPYKNERYILTAILVDEEKDLQSFLSQQKHEGFSSSLFAAFEEAQYTNIDLSFPKFESRYSDSLVDELQAMGMQYAFDTNKADFSAMLASKQPEAVIDEVLHKTFIRVDEAGTEAAAVTAVMMKATSMAPQSSLRLIFNRPFVYAILDLEMHIPLFMGVLENPKP</sequence>
<comment type="similarity">
    <text evidence="1">Belongs to the serpin family.</text>
</comment>
<feature type="signal peptide" evidence="2">
    <location>
        <begin position="1"/>
        <end position="18"/>
    </location>
</feature>
<accession>F0RZG7</accession>
<dbReference type="AlphaFoldDB" id="F0RZG7"/>
<evidence type="ECO:0000259" key="3">
    <source>
        <dbReference type="SMART" id="SM00093"/>
    </source>
</evidence>
<dbReference type="GO" id="GO:0005615">
    <property type="term" value="C:extracellular space"/>
    <property type="evidence" value="ECO:0007669"/>
    <property type="project" value="InterPro"/>
</dbReference>
<evidence type="ECO:0000256" key="2">
    <source>
        <dbReference type="SAM" id="SignalP"/>
    </source>
</evidence>
<dbReference type="GO" id="GO:0004867">
    <property type="term" value="F:serine-type endopeptidase inhibitor activity"/>
    <property type="evidence" value="ECO:0007669"/>
    <property type="project" value="InterPro"/>
</dbReference>
<dbReference type="RefSeq" id="WP_013607369.1">
    <property type="nucleotide sequence ID" value="NC_015152.1"/>
</dbReference>
<dbReference type="Gene3D" id="2.30.39.10">
    <property type="entry name" value="Alpha-1-antitrypsin, domain 1"/>
    <property type="match status" value="1"/>
</dbReference>
<evidence type="ECO:0000256" key="1">
    <source>
        <dbReference type="RuleBase" id="RU000411"/>
    </source>
</evidence>
<dbReference type="PANTHER" id="PTHR11461:SF211">
    <property type="entry name" value="GH10112P-RELATED"/>
    <property type="match status" value="1"/>
</dbReference>
<evidence type="ECO:0000313" key="4">
    <source>
        <dbReference type="EMBL" id="ADY13519.1"/>
    </source>
</evidence>
<dbReference type="InterPro" id="IPR023796">
    <property type="entry name" value="Serpin_dom"/>
</dbReference>
<dbReference type="KEGG" id="sbu:SpiBuddy_1694"/>
<dbReference type="eggNOG" id="COG4826">
    <property type="taxonomic scope" value="Bacteria"/>
</dbReference>
<keyword evidence="5" id="KW-1185">Reference proteome</keyword>
<organism evidence="4 5">
    <name type="scientific">Sphaerochaeta globosa (strain ATCC BAA-1886 / DSM 22777 / Buddy)</name>
    <name type="common">Spirochaeta sp. (strain Buddy)</name>
    <dbReference type="NCBI Taxonomy" id="158189"/>
    <lineage>
        <taxon>Bacteria</taxon>
        <taxon>Pseudomonadati</taxon>
        <taxon>Spirochaetota</taxon>
        <taxon>Spirochaetia</taxon>
        <taxon>Spirochaetales</taxon>
        <taxon>Sphaerochaetaceae</taxon>
        <taxon>Sphaerochaeta</taxon>
    </lineage>
</organism>
<dbReference type="Pfam" id="PF00079">
    <property type="entry name" value="Serpin"/>
    <property type="match status" value="1"/>
</dbReference>
<protein>
    <submittedName>
        <fullName evidence="4">Proteinase inhibitor I4 serpin</fullName>
    </submittedName>
</protein>
<reference evidence="5" key="1">
    <citation type="submission" date="2011-02" db="EMBL/GenBank/DDBJ databases">
        <title>Complete sequence of Spirochaeta sp. Buddy.</title>
        <authorList>
            <person name="Lucas S."/>
            <person name="Copeland A."/>
            <person name="Lapidus A."/>
            <person name="Cheng J.-F."/>
            <person name="Goodwin L."/>
            <person name="Pitluck S."/>
            <person name="Zeytun A."/>
            <person name="Detter J.C."/>
            <person name="Han C."/>
            <person name="Tapia R."/>
            <person name="Land M."/>
            <person name="Hauser L."/>
            <person name="Kyrpides N."/>
            <person name="Ivanova N."/>
            <person name="Mikhailova N."/>
            <person name="Pagani I."/>
            <person name="Ritalahti K.M."/>
            <person name="Loeffler F.E."/>
            <person name="Woyke T."/>
        </authorList>
    </citation>
    <scope>NUCLEOTIDE SEQUENCE [LARGE SCALE GENOMIC DNA]</scope>
    <source>
        <strain evidence="5">ATCC BAA-1886 / DSM 22777 / Buddy</strain>
    </source>
</reference>
<dbReference type="SMART" id="SM00093">
    <property type="entry name" value="SERPIN"/>
    <property type="match status" value="1"/>
</dbReference>
<dbReference type="SUPFAM" id="SSF56574">
    <property type="entry name" value="Serpins"/>
    <property type="match status" value="1"/>
</dbReference>
<evidence type="ECO:0000313" key="5">
    <source>
        <dbReference type="Proteomes" id="UP000008466"/>
    </source>
</evidence>
<gene>
    <name evidence="4" type="ordered locus">SpiBuddy_1694</name>
</gene>
<dbReference type="Proteomes" id="UP000008466">
    <property type="component" value="Chromosome"/>
</dbReference>
<dbReference type="PROSITE" id="PS00284">
    <property type="entry name" value="SERPIN"/>
    <property type="match status" value="1"/>
</dbReference>
<feature type="chain" id="PRO_5003259814" evidence="2">
    <location>
        <begin position="19"/>
        <end position="406"/>
    </location>
</feature>
<dbReference type="PANTHER" id="PTHR11461">
    <property type="entry name" value="SERINE PROTEASE INHIBITOR, SERPIN"/>
    <property type="match status" value="1"/>
</dbReference>
<dbReference type="HOGENOM" id="CLU_023330_0_3_12"/>
<dbReference type="InterPro" id="IPR023795">
    <property type="entry name" value="Serpin_CS"/>
</dbReference>
<dbReference type="InterPro" id="IPR042178">
    <property type="entry name" value="Serpin_sf_1"/>
</dbReference>
<feature type="domain" description="Serpin" evidence="3">
    <location>
        <begin position="48"/>
        <end position="404"/>
    </location>
</feature>
<dbReference type="CDD" id="cd19589">
    <property type="entry name" value="serpin_tengpin-like"/>
    <property type="match status" value="1"/>
</dbReference>
<dbReference type="STRING" id="158189.SpiBuddy_1694"/>
<dbReference type="OrthoDB" id="9764871at2"/>
<dbReference type="EMBL" id="CP002541">
    <property type="protein sequence ID" value="ADY13519.1"/>
    <property type="molecule type" value="Genomic_DNA"/>
</dbReference>
<keyword evidence="2" id="KW-0732">Signal</keyword>
<dbReference type="InterPro" id="IPR036186">
    <property type="entry name" value="Serpin_sf"/>
</dbReference>
<proteinExistence type="inferred from homology"/>
<dbReference type="InterPro" id="IPR042185">
    <property type="entry name" value="Serpin_sf_2"/>
</dbReference>